<proteinExistence type="predicted"/>
<organism evidence="1">
    <name type="scientific">Ananas comosus var. bracteatus</name>
    <name type="common">red pineapple</name>
    <dbReference type="NCBI Taxonomy" id="296719"/>
    <lineage>
        <taxon>Eukaryota</taxon>
        <taxon>Viridiplantae</taxon>
        <taxon>Streptophyta</taxon>
        <taxon>Embryophyta</taxon>
        <taxon>Tracheophyta</taxon>
        <taxon>Spermatophyta</taxon>
        <taxon>Magnoliopsida</taxon>
        <taxon>Liliopsida</taxon>
        <taxon>Poales</taxon>
        <taxon>Bromeliaceae</taxon>
        <taxon>Bromelioideae</taxon>
        <taxon>Ananas</taxon>
    </lineage>
</organism>
<evidence type="ECO:0000313" key="1">
    <source>
        <dbReference type="EMBL" id="CAD1818587.1"/>
    </source>
</evidence>
<dbReference type="AlphaFoldDB" id="A0A6V7NJ69"/>
<reference evidence="1" key="1">
    <citation type="submission" date="2020-07" db="EMBL/GenBank/DDBJ databases">
        <authorList>
            <person name="Lin J."/>
        </authorList>
    </citation>
    <scope>NUCLEOTIDE SEQUENCE</scope>
</reference>
<protein>
    <submittedName>
        <fullName evidence="1">Uncharacterized protein</fullName>
    </submittedName>
</protein>
<gene>
    <name evidence="1" type="ORF">CB5_LOCUS1798</name>
</gene>
<dbReference type="EMBL" id="LR862139">
    <property type="protein sequence ID" value="CAD1818587.1"/>
    <property type="molecule type" value="Genomic_DNA"/>
</dbReference>
<name>A0A6V7NJ69_ANACO</name>
<sequence length="259" mass="28767">MEVKGSRRRRVAPTKSSDLGEVAILQRHMAGLDTHRAGLCRVPGRDNVVVSASIFSNEFAWLLSYVLVELRTWVARMASGGVPSLGVKGCPCWGHVLVGDLSSADRMDPYLLKATLGLLSAHGVTGDRSMVVPLHILYRYTFDGCTGTLVAKFKPEPRVCIFVGFVPVHFPVYRYTLADCEQFELQGVLAIVASLYQHPRPLELSLSWEHRRRSLPRRERLGTEGRGLLRASSSVSDELIGVLPLDVFILERLRAVPVY</sequence>
<accession>A0A6V7NJ69</accession>